<comment type="caution">
    <text evidence="1">The sequence shown here is derived from an EMBL/GenBank/DDBJ whole genome shotgun (WGS) entry which is preliminary data.</text>
</comment>
<evidence type="ECO:0000313" key="2">
    <source>
        <dbReference type="Proteomes" id="UP001489719"/>
    </source>
</evidence>
<protein>
    <submittedName>
        <fullName evidence="1">Uncharacterized protein</fullName>
    </submittedName>
</protein>
<evidence type="ECO:0000313" key="1">
    <source>
        <dbReference type="EMBL" id="KAK9320073.1"/>
    </source>
</evidence>
<keyword evidence="2" id="KW-1185">Reference proteome</keyword>
<sequence length="649" mass="73715">MALEVNKDEANENTSKRLTSRSPVYLLSSPSKTKNANRKCLPHPTRVWTIGDSDKVSQCLNHAETKFEDELYEYGVSYLEMLLSSHFPEAFIPTPPQLSLLFTLISNPKFTTSKKKKRPRLSTISLDKPDTGTITSTDTTFVGTAISTTSARLIAKILSSGLSIKDLGFYEIFIIDRSGETLGTYTLRQKRKVKYEGFADSDEDTESESLKNITQNRSRRRHWGSRKHALDDGEDVDGVIRAKGLKMLWPIAEQNLWRIFGWGFRCASAYGMSMSRNTDDGDGDGSRTLEARWPIWQTVIGFLLDILERDWNDAVKLVENSVDQGETDIALKQTLIFSFLRGLELEEYNVRWKTAVASVFSHNSEVDMQQFYPIYPNEVNKKSKSRTFADHGHQIYNNSQIHPYGDTGAVQMRKRALGLKIYDALASVTNCIDRQSFFRELSLYIRDLPLQTYLVFLDAPELTKSSMTEYTALLCDSLLQIMTHCPQLPKNWIYNYENGKQYIARYLQLTPIRSHATEVQRQAEDVVKVSLIVEALFRTWVKVRKTATGTRTRTMTSSGQPAPGTTILAANSGAECTSSSQTDDGVIADTLMEAVDKGISDRRKIFDEVRSRYEGDEKDKWHRLDILLKGTQLRMLSMIDSLKDSSRFV</sequence>
<proteinExistence type="predicted"/>
<gene>
    <name evidence="1" type="ORF">V1517DRAFT_348520</name>
</gene>
<reference evidence="2" key="1">
    <citation type="journal article" date="2024" name="Front. Bioeng. Biotechnol.">
        <title>Genome-scale model development and genomic sequencing of the oleaginous clade Lipomyces.</title>
        <authorList>
            <person name="Czajka J.J."/>
            <person name="Han Y."/>
            <person name="Kim J."/>
            <person name="Mondo S.J."/>
            <person name="Hofstad B.A."/>
            <person name="Robles A."/>
            <person name="Haridas S."/>
            <person name="Riley R."/>
            <person name="LaButti K."/>
            <person name="Pangilinan J."/>
            <person name="Andreopoulos W."/>
            <person name="Lipzen A."/>
            <person name="Yan J."/>
            <person name="Wang M."/>
            <person name="Ng V."/>
            <person name="Grigoriev I.V."/>
            <person name="Spatafora J.W."/>
            <person name="Magnuson J.K."/>
            <person name="Baker S.E."/>
            <person name="Pomraning K.R."/>
        </authorList>
    </citation>
    <scope>NUCLEOTIDE SEQUENCE [LARGE SCALE GENOMIC DNA]</scope>
    <source>
        <strain evidence="2">CBS 10300</strain>
    </source>
</reference>
<dbReference type="Proteomes" id="UP001489719">
    <property type="component" value="Unassembled WGS sequence"/>
</dbReference>
<organism evidence="1 2">
    <name type="scientific">Lipomyces orientalis</name>
    <dbReference type="NCBI Taxonomy" id="1233043"/>
    <lineage>
        <taxon>Eukaryota</taxon>
        <taxon>Fungi</taxon>
        <taxon>Dikarya</taxon>
        <taxon>Ascomycota</taxon>
        <taxon>Saccharomycotina</taxon>
        <taxon>Lipomycetes</taxon>
        <taxon>Lipomycetales</taxon>
        <taxon>Lipomycetaceae</taxon>
        <taxon>Lipomyces</taxon>
    </lineage>
</organism>
<dbReference type="EMBL" id="MU970146">
    <property type="protein sequence ID" value="KAK9320073.1"/>
    <property type="molecule type" value="Genomic_DNA"/>
</dbReference>
<name>A0ACC3TG19_9ASCO</name>
<accession>A0ACC3TG19</accession>